<protein>
    <recommendedName>
        <fullName evidence="4">Alpha/beta hydrolase fold-3 domain-containing protein</fullName>
    </recommendedName>
</protein>
<name>A0A9P6IYV6_MORAP</name>
<dbReference type="AlphaFoldDB" id="A0A9P6IYV6"/>
<accession>A0A9P6IYV6</accession>
<dbReference type="SUPFAM" id="SSF53474">
    <property type="entry name" value="alpha/beta-Hydrolases"/>
    <property type="match status" value="1"/>
</dbReference>
<evidence type="ECO:0000256" key="3">
    <source>
        <dbReference type="SAM" id="SignalP"/>
    </source>
</evidence>
<dbReference type="PANTHER" id="PTHR48081">
    <property type="entry name" value="AB HYDROLASE SUPERFAMILY PROTEIN C4A8.06C"/>
    <property type="match status" value="1"/>
</dbReference>
<dbReference type="InterPro" id="IPR029058">
    <property type="entry name" value="AB_hydrolase_fold"/>
</dbReference>
<keyword evidence="3" id="KW-0732">Signal</keyword>
<evidence type="ECO:0000313" key="5">
    <source>
        <dbReference type="EMBL" id="KAF9949853.1"/>
    </source>
</evidence>
<feature type="domain" description="Alpha/beta hydrolase fold-3" evidence="4">
    <location>
        <begin position="353"/>
        <end position="443"/>
    </location>
</feature>
<comment type="caution">
    <text evidence="5">The sequence shown here is derived from an EMBL/GenBank/DDBJ whole genome shotgun (WGS) entry which is preliminary data.</text>
</comment>
<evidence type="ECO:0000259" key="4">
    <source>
        <dbReference type="Pfam" id="PF07859"/>
    </source>
</evidence>
<dbReference type="InterPro" id="IPR013094">
    <property type="entry name" value="AB_hydrolase_3"/>
</dbReference>
<evidence type="ECO:0000256" key="1">
    <source>
        <dbReference type="ARBA" id="ARBA00022801"/>
    </source>
</evidence>
<dbReference type="PANTHER" id="PTHR48081:SF8">
    <property type="entry name" value="ALPHA_BETA HYDROLASE FOLD-3 DOMAIN-CONTAINING PROTEIN-RELATED"/>
    <property type="match status" value="1"/>
</dbReference>
<feature type="signal peptide" evidence="3">
    <location>
        <begin position="1"/>
        <end position="28"/>
    </location>
</feature>
<evidence type="ECO:0000313" key="6">
    <source>
        <dbReference type="Proteomes" id="UP000738359"/>
    </source>
</evidence>
<feature type="domain" description="Alpha/beta hydrolase fold-3" evidence="4">
    <location>
        <begin position="187"/>
        <end position="326"/>
    </location>
</feature>
<feature type="compositionally biased region" description="Low complexity" evidence="2">
    <location>
        <begin position="495"/>
        <end position="504"/>
    </location>
</feature>
<evidence type="ECO:0000256" key="2">
    <source>
        <dbReference type="SAM" id="MobiDB-lite"/>
    </source>
</evidence>
<dbReference type="OrthoDB" id="408631at2759"/>
<reference evidence="5" key="1">
    <citation type="journal article" date="2020" name="Fungal Divers.">
        <title>Resolving the Mortierellaceae phylogeny through synthesis of multi-gene phylogenetics and phylogenomics.</title>
        <authorList>
            <person name="Vandepol N."/>
            <person name="Liber J."/>
            <person name="Desiro A."/>
            <person name="Na H."/>
            <person name="Kennedy M."/>
            <person name="Barry K."/>
            <person name="Grigoriev I.V."/>
            <person name="Miller A.N."/>
            <person name="O'Donnell K."/>
            <person name="Stajich J.E."/>
            <person name="Bonito G."/>
        </authorList>
    </citation>
    <scope>NUCLEOTIDE SEQUENCE</scope>
    <source>
        <strain evidence="5">CK1249</strain>
    </source>
</reference>
<feature type="chain" id="PRO_5040275132" description="Alpha/beta hydrolase fold-3 domain-containing protein" evidence="3">
    <location>
        <begin position="29"/>
        <end position="558"/>
    </location>
</feature>
<proteinExistence type="predicted"/>
<organism evidence="5 6">
    <name type="scientific">Mortierella alpina</name>
    <name type="common">Oleaginous fungus</name>
    <name type="synonym">Mortierella renispora</name>
    <dbReference type="NCBI Taxonomy" id="64518"/>
    <lineage>
        <taxon>Eukaryota</taxon>
        <taxon>Fungi</taxon>
        <taxon>Fungi incertae sedis</taxon>
        <taxon>Mucoromycota</taxon>
        <taxon>Mortierellomycotina</taxon>
        <taxon>Mortierellomycetes</taxon>
        <taxon>Mortierellales</taxon>
        <taxon>Mortierellaceae</taxon>
        <taxon>Mortierella</taxon>
    </lineage>
</organism>
<dbReference type="Proteomes" id="UP000738359">
    <property type="component" value="Unassembled WGS sequence"/>
</dbReference>
<dbReference type="Pfam" id="PF07859">
    <property type="entry name" value="Abhydrolase_3"/>
    <property type="match status" value="2"/>
</dbReference>
<sequence>MAPSIMVNIVAFVPFFLKWLLGLRTSQAGDRGQAKGMRKTWSPRMALAVAFLKSYLRGAEAFTIEYCQGRSRAIPFMTAPLGISVNKIKIPAFPWRSKAENIVLACLSEQEKEALHYWGAETAEENKPHSQQEGDDCTQTTTDANADQEYRCQGDRYAEGLDAEWLEHSGPDQFGPETCTADNATAVLYFHGGGYYTGSKEEHRVLIGPLVQRLGKNIRILIINYRLAPQNPFPAALVDALSCYMWLLDQPVSEAFSLDSAAAGSDPGRCFQPHQIVFMGDSAGGGLALSLSLLLRDHGALPQPRGIVTWSPWLDLTSSLPSFKANALTDIIPYEDFTHAYSEVVERMFEHHEDSIREGDHDAMSSRPRSYQRAQIYCPDSCLRIKYVSPLFETDYRGIPSVFILCGSAERFADECLLLAVRLEKQQQPCRIDIFEDMPHVFPLFRFHPSAMAAFDRTGAYIRELVHTDLVGPYASGQGRGQVVIPISSPSISSPALSSVSQTPSPSPSPSPFQPDVLASPASMRSDTSSTTLFWSHPLLEKTRTSFNPNLDSRARGS</sequence>
<dbReference type="Gene3D" id="3.40.50.1820">
    <property type="entry name" value="alpha/beta hydrolase"/>
    <property type="match status" value="1"/>
</dbReference>
<feature type="region of interest" description="Disordered" evidence="2">
    <location>
        <begin position="495"/>
        <end position="529"/>
    </location>
</feature>
<dbReference type="EMBL" id="JAAAHY010001365">
    <property type="protein sequence ID" value="KAF9949853.1"/>
    <property type="molecule type" value="Genomic_DNA"/>
</dbReference>
<keyword evidence="6" id="KW-1185">Reference proteome</keyword>
<dbReference type="InterPro" id="IPR050300">
    <property type="entry name" value="GDXG_lipolytic_enzyme"/>
</dbReference>
<gene>
    <name evidence="5" type="ORF">BGZ70_001601</name>
</gene>
<dbReference type="GO" id="GO:0016787">
    <property type="term" value="F:hydrolase activity"/>
    <property type="evidence" value="ECO:0007669"/>
    <property type="project" value="UniProtKB-KW"/>
</dbReference>
<keyword evidence="1" id="KW-0378">Hydrolase</keyword>